<evidence type="ECO:0000313" key="13">
    <source>
        <dbReference type="EMBL" id="ERN42248.1"/>
    </source>
</evidence>
<dbReference type="CDD" id="cd14014">
    <property type="entry name" value="STKc_PknB_like"/>
    <property type="match status" value="1"/>
</dbReference>
<accession>U5DCJ3</accession>
<dbReference type="InParanoid" id="U5DCJ3"/>
<name>U5DCJ3_9CHRO</name>
<keyword evidence="6 9" id="KW-0067">ATP-binding</keyword>
<dbReference type="OrthoDB" id="428645at2"/>
<dbReference type="PANTHER" id="PTHR24363">
    <property type="entry name" value="SERINE/THREONINE PROTEIN KINASE"/>
    <property type="match status" value="1"/>
</dbReference>
<keyword evidence="2 13" id="KW-0723">Serine/threonine-protein kinase</keyword>
<feature type="transmembrane region" description="Helical" evidence="11">
    <location>
        <begin position="427"/>
        <end position="452"/>
    </location>
</feature>
<dbReference type="eggNOG" id="COG0515">
    <property type="taxonomic scope" value="Bacteria"/>
</dbReference>
<dbReference type="EMBL" id="ASSJ01000030">
    <property type="protein sequence ID" value="ERN42248.1"/>
    <property type="molecule type" value="Genomic_DNA"/>
</dbReference>
<comment type="catalytic activity">
    <reaction evidence="7">
        <text>L-threonyl-[protein] + ATP = O-phospho-L-threonyl-[protein] + ADP + H(+)</text>
        <dbReference type="Rhea" id="RHEA:46608"/>
        <dbReference type="Rhea" id="RHEA-COMP:11060"/>
        <dbReference type="Rhea" id="RHEA-COMP:11605"/>
        <dbReference type="ChEBI" id="CHEBI:15378"/>
        <dbReference type="ChEBI" id="CHEBI:30013"/>
        <dbReference type="ChEBI" id="CHEBI:30616"/>
        <dbReference type="ChEBI" id="CHEBI:61977"/>
        <dbReference type="ChEBI" id="CHEBI:456216"/>
        <dbReference type="EC" id="2.7.11.1"/>
    </reaction>
</comment>
<dbReference type="Pfam" id="PF00069">
    <property type="entry name" value="Pkinase"/>
    <property type="match status" value="1"/>
</dbReference>
<keyword evidence="11" id="KW-1133">Transmembrane helix</keyword>
<dbReference type="GO" id="GO:0005524">
    <property type="term" value="F:ATP binding"/>
    <property type="evidence" value="ECO:0007669"/>
    <property type="project" value="UniProtKB-UniRule"/>
</dbReference>
<comment type="caution">
    <text evidence="13">The sequence shown here is derived from an EMBL/GenBank/DDBJ whole genome shotgun (WGS) entry which is preliminary data.</text>
</comment>
<dbReference type="InterPro" id="IPR000719">
    <property type="entry name" value="Prot_kinase_dom"/>
</dbReference>
<feature type="region of interest" description="Disordered" evidence="10">
    <location>
        <begin position="338"/>
        <end position="421"/>
    </location>
</feature>
<dbReference type="GO" id="GO:0106310">
    <property type="term" value="F:protein serine kinase activity"/>
    <property type="evidence" value="ECO:0007669"/>
    <property type="project" value="RHEA"/>
</dbReference>
<feature type="binding site" evidence="9">
    <location>
        <position position="78"/>
    </location>
    <ligand>
        <name>ATP</name>
        <dbReference type="ChEBI" id="CHEBI:30616"/>
    </ligand>
</feature>
<keyword evidence="3 13" id="KW-0808">Transferase</keyword>
<dbReference type="NCBIfam" id="NF045510">
    <property type="entry name" value="4Cys_prefix_kin"/>
    <property type="match status" value="1"/>
</dbReference>
<feature type="transmembrane region" description="Helical" evidence="11">
    <location>
        <begin position="458"/>
        <end position="475"/>
    </location>
</feature>
<evidence type="ECO:0000256" key="6">
    <source>
        <dbReference type="ARBA" id="ARBA00022840"/>
    </source>
</evidence>
<comment type="catalytic activity">
    <reaction evidence="8">
        <text>L-seryl-[protein] + ATP = O-phospho-L-seryl-[protein] + ADP + H(+)</text>
        <dbReference type="Rhea" id="RHEA:17989"/>
        <dbReference type="Rhea" id="RHEA-COMP:9863"/>
        <dbReference type="Rhea" id="RHEA-COMP:11604"/>
        <dbReference type="ChEBI" id="CHEBI:15378"/>
        <dbReference type="ChEBI" id="CHEBI:29999"/>
        <dbReference type="ChEBI" id="CHEBI:30616"/>
        <dbReference type="ChEBI" id="CHEBI:83421"/>
        <dbReference type="ChEBI" id="CHEBI:456216"/>
        <dbReference type="EC" id="2.7.11.1"/>
    </reaction>
</comment>
<dbReference type="Gene3D" id="1.10.510.10">
    <property type="entry name" value="Transferase(Phosphotransferase) domain 1"/>
    <property type="match status" value="1"/>
</dbReference>
<evidence type="ECO:0000259" key="12">
    <source>
        <dbReference type="PROSITE" id="PS50011"/>
    </source>
</evidence>
<evidence type="ECO:0000256" key="7">
    <source>
        <dbReference type="ARBA" id="ARBA00047899"/>
    </source>
</evidence>
<evidence type="ECO:0000256" key="4">
    <source>
        <dbReference type="ARBA" id="ARBA00022741"/>
    </source>
</evidence>
<feature type="domain" description="Protein kinase" evidence="12">
    <location>
        <begin position="47"/>
        <end position="315"/>
    </location>
</feature>
<feature type="compositionally biased region" description="Pro residues" evidence="10">
    <location>
        <begin position="382"/>
        <end position="396"/>
    </location>
</feature>
<evidence type="ECO:0000256" key="3">
    <source>
        <dbReference type="ARBA" id="ARBA00022679"/>
    </source>
</evidence>
<keyword evidence="4 9" id="KW-0547">Nucleotide-binding</keyword>
<dbReference type="PANTHER" id="PTHR24363:SF0">
    <property type="entry name" value="SERINE_THREONINE KINASE LIKE DOMAIN CONTAINING 1"/>
    <property type="match status" value="1"/>
</dbReference>
<gene>
    <name evidence="13" type="ORF">KR51_00011770</name>
</gene>
<feature type="compositionally biased region" description="Polar residues" evidence="10">
    <location>
        <begin position="371"/>
        <end position="381"/>
    </location>
</feature>
<evidence type="ECO:0000256" key="2">
    <source>
        <dbReference type="ARBA" id="ARBA00022527"/>
    </source>
</evidence>
<dbReference type="PROSITE" id="PS50011">
    <property type="entry name" value="PROTEIN_KINASE_DOM"/>
    <property type="match status" value="1"/>
</dbReference>
<dbReference type="FunCoup" id="U5DCJ3">
    <property type="interactions" value="127"/>
</dbReference>
<keyword evidence="14" id="KW-1185">Reference proteome</keyword>
<keyword evidence="11" id="KW-0812">Transmembrane</keyword>
<evidence type="ECO:0000313" key="14">
    <source>
        <dbReference type="Proteomes" id="UP000016960"/>
    </source>
</evidence>
<evidence type="ECO:0000256" key="5">
    <source>
        <dbReference type="ARBA" id="ARBA00022777"/>
    </source>
</evidence>
<evidence type="ECO:0000256" key="10">
    <source>
        <dbReference type="SAM" id="MobiDB-lite"/>
    </source>
</evidence>
<sequence>METYCTRPGCSHPQNSFPDLDKPAVLKKAEQRYCRTCGMPQILGGRYIPLRKLGQGGFGAAFLARDRYTPTLRLCALKQFQPPPGLSSKSLQLARDRFEREAIALEELGNKHPQIPDLYASFPVEAPDAAGAGKCEFFYLAQEFIDGETLELERDRRGAFDEAEVREVLEEILLVLQFVHQNDTIHRDIKPSNIMRSREGVLYLLDFGAVKQVTAGGPGSSTGIYSQGFAPPEQMQGATIYPSTDLYALAATCLTFATGRPVEDLYDSYNNQWVWRSRAQVSIQLADVLDRMLSPAPRERFRSAAAVLRALHEPVAAVPPGNKTAARPDLLSDLPMQELPKVPTNIPPDLMPELPSAAPLAGTPSPAPSIPTLQQPTCQQSPAPPIAAPPPAPPALASPQVARPDTVARSPARKPARRPPSAPRFSLLEVLVSAAFIGFEGAQLFLLLVRVLPLPPPFAIGLWGATMGGLLYTLYRRVIEKIDLPILAVLTFSISSAGILFIKSASPAVLLQVTIVSVLAGAAVTLLVTLFRLVYNLVYALMN</sequence>
<proteinExistence type="predicted"/>
<evidence type="ECO:0000256" key="11">
    <source>
        <dbReference type="SAM" id="Phobius"/>
    </source>
</evidence>
<dbReference type="Gene3D" id="3.30.200.20">
    <property type="entry name" value="Phosphorylase Kinase, domain 1"/>
    <property type="match status" value="1"/>
</dbReference>
<dbReference type="InterPro" id="IPR011009">
    <property type="entry name" value="Kinase-like_dom_sf"/>
</dbReference>
<dbReference type="Proteomes" id="UP000016960">
    <property type="component" value="Unassembled WGS sequence"/>
</dbReference>
<dbReference type="STRING" id="582515.KR51_00011770"/>
<dbReference type="InterPro" id="IPR017441">
    <property type="entry name" value="Protein_kinase_ATP_BS"/>
</dbReference>
<protein>
    <recommendedName>
        <fullName evidence="1">non-specific serine/threonine protein kinase</fullName>
        <ecNumber evidence="1">2.7.11.1</ecNumber>
    </recommendedName>
</protein>
<dbReference type="RefSeq" id="WP_022605603.1">
    <property type="nucleotide sequence ID" value="NZ_ASSJ01000030.1"/>
</dbReference>
<keyword evidence="11" id="KW-0472">Membrane</keyword>
<keyword evidence="5 13" id="KW-0418">Kinase</keyword>
<organism evidence="13 14">
    <name type="scientific">Rubidibacter lacunae KORDI 51-2</name>
    <dbReference type="NCBI Taxonomy" id="582515"/>
    <lineage>
        <taxon>Bacteria</taxon>
        <taxon>Bacillati</taxon>
        <taxon>Cyanobacteriota</taxon>
        <taxon>Cyanophyceae</taxon>
        <taxon>Oscillatoriophycideae</taxon>
        <taxon>Chroococcales</taxon>
        <taxon>Aphanothecaceae</taxon>
        <taxon>Rubidibacter</taxon>
    </lineage>
</organism>
<feature type="transmembrane region" description="Helical" evidence="11">
    <location>
        <begin position="508"/>
        <end position="535"/>
    </location>
</feature>
<dbReference type="SMART" id="SM00220">
    <property type="entry name" value="S_TKc"/>
    <property type="match status" value="1"/>
</dbReference>
<dbReference type="AlphaFoldDB" id="U5DCJ3"/>
<reference evidence="13 14" key="1">
    <citation type="submission" date="2013-05" db="EMBL/GenBank/DDBJ databases">
        <title>Draft genome sequence of Rubidibacter lacunae KORDI 51-2.</title>
        <authorList>
            <person name="Choi D.H."/>
            <person name="Noh J.H."/>
            <person name="Kwon K.-K."/>
            <person name="Lee J.-H."/>
            <person name="Ryu J.-Y."/>
        </authorList>
    </citation>
    <scope>NUCLEOTIDE SEQUENCE [LARGE SCALE GENOMIC DNA]</scope>
    <source>
        <strain evidence="13 14">KORDI 51-2</strain>
    </source>
</reference>
<evidence type="ECO:0000256" key="9">
    <source>
        <dbReference type="PROSITE-ProRule" id="PRU10141"/>
    </source>
</evidence>
<dbReference type="GO" id="GO:0004674">
    <property type="term" value="F:protein serine/threonine kinase activity"/>
    <property type="evidence" value="ECO:0007669"/>
    <property type="project" value="UniProtKB-KW"/>
</dbReference>
<feature type="transmembrane region" description="Helical" evidence="11">
    <location>
        <begin position="482"/>
        <end position="502"/>
    </location>
</feature>
<dbReference type="PROSITE" id="PS00107">
    <property type="entry name" value="PROTEIN_KINASE_ATP"/>
    <property type="match status" value="1"/>
</dbReference>
<evidence type="ECO:0000256" key="8">
    <source>
        <dbReference type="ARBA" id="ARBA00048679"/>
    </source>
</evidence>
<dbReference type="EC" id="2.7.11.1" evidence="1"/>
<dbReference type="PATRIC" id="fig|582515.4.peg.1312"/>
<dbReference type="SUPFAM" id="SSF56112">
    <property type="entry name" value="Protein kinase-like (PK-like)"/>
    <property type="match status" value="1"/>
</dbReference>
<evidence type="ECO:0000256" key="1">
    <source>
        <dbReference type="ARBA" id="ARBA00012513"/>
    </source>
</evidence>